<protein>
    <submittedName>
        <fullName evidence="2">Uncharacterized protein</fullName>
    </submittedName>
</protein>
<reference evidence="2" key="1">
    <citation type="submission" date="2022-07" db="EMBL/GenBank/DDBJ databases">
        <title>Tahibacter sp., a new gammaproteobacterium isolated from the silt sample collected at pig farm.</title>
        <authorList>
            <person name="Chen H."/>
        </authorList>
    </citation>
    <scope>NUCLEOTIDE SEQUENCE</scope>
    <source>
        <strain evidence="2">P2K</strain>
    </source>
</reference>
<feature type="transmembrane region" description="Helical" evidence="1">
    <location>
        <begin position="145"/>
        <end position="167"/>
    </location>
</feature>
<keyword evidence="3" id="KW-1185">Reference proteome</keyword>
<proteinExistence type="predicted"/>
<dbReference type="RefSeq" id="WP_255913378.1">
    <property type="nucleotide sequence ID" value="NZ_JANFQO010000005.1"/>
</dbReference>
<keyword evidence="1" id="KW-1133">Transmembrane helix</keyword>
<comment type="caution">
    <text evidence="2">The sequence shown here is derived from an EMBL/GenBank/DDBJ whole genome shotgun (WGS) entry which is preliminary data.</text>
</comment>
<feature type="transmembrane region" description="Helical" evidence="1">
    <location>
        <begin position="122"/>
        <end position="139"/>
    </location>
</feature>
<gene>
    <name evidence="2" type="ORF">NM961_07585</name>
</gene>
<evidence type="ECO:0000313" key="3">
    <source>
        <dbReference type="Proteomes" id="UP001165498"/>
    </source>
</evidence>
<keyword evidence="1" id="KW-0812">Transmembrane</keyword>
<feature type="transmembrane region" description="Helical" evidence="1">
    <location>
        <begin position="65"/>
        <end position="83"/>
    </location>
</feature>
<sequence>MDADERLRALWQGQRLPAMPAAQLLARVQRHQRRLRLQRVLEAAISLIAVAWFIAIFLHRPFAPVEWLLLPYFSTFLVVAWSFNLRHRPRRQAVAENTQVYAGLRLAQLRARLRELQLVRRSAQWLLGYALAALLLALFRGTPDWHRATLSLAITAVVWLLGCELIARHWSRRCRREYRALRRLR</sequence>
<keyword evidence="1" id="KW-0472">Membrane</keyword>
<dbReference type="EMBL" id="JANFQO010000005">
    <property type="protein sequence ID" value="MCQ4164570.1"/>
    <property type="molecule type" value="Genomic_DNA"/>
</dbReference>
<organism evidence="2 3">
    <name type="scientific">Tahibacter harae</name>
    <dbReference type="NCBI Taxonomy" id="2963937"/>
    <lineage>
        <taxon>Bacteria</taxon>
        <taxon>Pseudomonadati</taxon>
        <taxon>Pseudomonadota</taxon>
        <taxon>Gammaproteobacteria</taxon>
        <taxon>Lysobacterales</taxon>
        <taxon>Rhodanobacteraceae</taxon>
        <taxon>Tahibacter</taxon>
    </lineage>
</organism>
<name>A0ABT1QQJ2_9GAMM</name>
<accession>A0ABT1QQJ2</accession>
<evidence type="ECO:0000313" key="2">
    <source>
        <dbReference type="EMBL" id="MCQ4164570.1"/>
    </source>
</evidence>
<dbReference type="Proteomes" id="UP001165498">
    <property type="component" value="Unassembled WGS sequence"/>
</dbReference>
<feature type="transmembrane region" description="Helical" evidence="1">
    <location>
        <begin position="40"/>
        <end position="59"/>
    </location>
</feature>
<evidence type="ECO:0000256" key="1">
    <source>
        <dbReference type="SAM" id="Phobius"/>
    </source>
</evidence>